<evidence type="ECO:0000313" key="2">
    <source>
        <dbReference type="Proteomes" id="UP000219465"/>
    </source>
</evidence>
<dbReference type="Gene3D" id="3.30.420.40">
    <property type="match status" value="2"/>
</dbReference>
<reference evidence="2" key="1">
    <citation type="submission" date="2017-08" db="EMBL/GenBank/DDBJ databases">
        <authorList>
            <person name="Varghese N."/>
            <person name="Submissions S."/>
        </authorList>
    </citation>
    <scope>NUCLEOTIDE SEQUENCE [LARGE SCALE GENOMIC DNA]</scope>
    <source>
        <strain evidence="2">KCTC 23107</strain>
    </source>
</reference>
<sequence length="1112" mass="122939">MVCDLGEFSRVVTLSNSTLDADETLKISVAGYIEEAPWLSATLRDLDSGESILQYDLGKSKNIDLALECAREPTEDEIDDASRQNFTLSITLQTKRADGQSQNLKVELADPRLQTLEWQPPVVQTRQASIPELSRVEKQEHTDVDLFTVNIRQPVTRLEYGGAPTNLIVSGRLSCRVDGEIREVSANFMQGAAAVRANAGVACELRAGDEVSIPCIVSINEIFEAADSADTLQMQFDWSCVFSDEAQAPLSGAYDFDLQLRQGEILALKYRDASAVPNMVRSETPFAERFPLEFSVPITGGGVQFELGDTIEFDVVCLDDSWNVVAHAHILPEGEKTTLASREDFKLVQDIEVDHVGGGKIQIPFHNTTLDETGDTDRYQLFIRFEARRLKVRAGMSLVAEDDLFEHKYGMVAVDIVLRQRDPKYLICLDFGASAIAAWFGRVERNLARQLIPLGSYAYSLAGAHSEYDPNKKRWQNVLIPSTIGLNPAKHVRSRKAPLSYGNLSYVGTKLQAAEKRMTRFGRTYDVSIPVDRDFVTDGEASAYLELQTLVIPDLKRMLMNSEPGFKYRIKQPVIERTGNGLQATREINLAALTRDAFHELGSYMVPNALFYAHDQLDGPIVSEFGDERFDQWLECADNDVQVVVTHPSGIAHHKRDLYKNAARSFAQGLTGTQDARAAREPKLIPEALAAAYFGISRTQARREETEVFACIDIGASTVDASLIEVKMRHDSIESWKVFAHFGATIGGANLDEALLAVLISNLRELFSSTEPVFEDLELDHRFLRDEALKTALLPRIQEAKRALSEKLMRYAGADNEYGWAEEGEGSCFAVELNDIVRSASPGQPLSERDTPVPGSNGKVQLRVESSSTGGQSVWIEISPDLLDANDPIASPTRSNPQTVARTLGYAVPAMLIREARRLNLGDPQWVVTGRASLWPSIFSGIGRTAQLLGQPRDAAPMRPFSPDDMKNATVYGAARLATSGLEVTDGADHSYALVLHDDGRGVVSEIEYLDTRSRSEGNKSVRFLPNRWLSRVLPGLDDVGSDNDITRDEIVRLFGTFGQKVVVDQSQVKPGGLAGGQDQHVEISWKRRNSEVEFTVGDIIVRQPRSRLAGT</sequence>
<dbReference type="InterPro" id="IPR043129">
    <property type="entry name" value="ATPase_NBD"/>
</dbReference>
<evidence type="ECO:0000313" key="1">
    <source>
        <dbReference type="EMBL" id="SOE17204.1"/>
    </source>
</evidence>
<organism evidence="1 2">
    <name type="scientific">Hoeflea halophila</name>
    <dbReference type="NCBI Taxonomy" id="714899"/>
    <lineage>
        <taxon>Bacteria</taxon>
        <taxon>Pseudomonadati</taxon>
        <taxon>Pseudomonadota</taxon>
        <taxon>Alphaproteobacteria</taxon>
        <taxon>Hyphomicrobiales</taxon>
        <taxon>Rhizobiaceae</taxon>
        <taxon>Hoeflea</taxon>
    </lineage>
</organism>
<dbReference type="AlphaFoldDB" id="A0A286ID33"/>
<dbReference type="Proteomes" id="UP000219465">
    <property type="component" value="Unassembled WGS sequence"/>
</dbReference>
<dbReference type="SUPFAM" id="SSF53067">
    <property type="entry name" value="Actin-like ATPase domain"/>
    <property type="match status" value="1"/>
</dbReference>
<gene>
    <name evidence="1" type="ORF">SAMN05877838_2097</name>
</gene>
<accession>A0A286ID33</accession>
<dbReference type="Gene3D" id="3.90.640.10">
    <property type="entry name" value="Actin, Chain A, domain 4"/>
    <property type="match status" value="1"/>
</dbReference>
<proteinExistence type="predicted"/>
<dbReference type="EMBL" id="OCPC01000002">
    <property type="protein sequence ID" value="SOE17204.1"/>
    <property type="molecule type" value="Genomic_DNA"/>
</dbReference>
<protein>
    <submittedName>
        <fullName evidence="1">Uncharacterized protein</fullName>
    </submittedName>
</protein>
<name>A0A286ID33_9HYPH</name>
<keyword evidence="2" id="KW-1185">Reference proteome</keyword>